<keyword evidence="3" id="KW-1185">Reference proteome</keyword>
<evidence type="ECO:0000313" key="3">
    <source>
        <dbReference type="Proteomes" id="UP000789803"/>
    </source>
</evidence>
<sequence length="116" mass="13322">MKHIFLSLALCSFIFAKCYYIPCDGNVNMAEQQTKAKLQPEFEGVMSELKILKEKYGLNLKAYEKSNELLREQIALTKEKALKNKELVFLLRKFNQSLSLTINAEVTADEENKNAN</sequence>
<name>A0ABM8Q977_9BACT</name>
<evidence type="ECO:0000256" key="1">
    <source>
        <dbReference type="SAM" id="Coils"/>
    </source>
</evidence>
<accession>A0ABM8Q977</accession>
<dbReference type="EMBL" id="CAJHOF010000017">
    <property type="protein sequence ID" value="CAD7289540.1"/>
    <property type="molecule type" value="Genomic_DNA"/>
</dbReference>
<evidence type="ECO:0000313" key="2">
    <source>
        <dbReference type="EMBL" id="CAD7289540.1"/>
    </source>
</evidence>
<gene>
    <name evidence="2" type="ORF">LMG7974_01617</name>
</gene>
<dbReference type="RefSeq" id="WP_229933396.1">
    <property type="nucleotide sequence ID" value="NZ_CAJHOF010000017.1"/>
</dbReference>
<comment type="caution">
    <text evidence="2">The sequence shown here is derived from an EMBL/GenBank/DDBJ whole genome shotgun (WGS) entry which is preliminary data.</text>
</comment>
<keyword evidence="1" id="KW-0175">Coiled coil</keyword>
<dbReference type="Proteomes" id="UP000789803">
    <property type="component" value="Unassembled WGS sequence"/>
</dbReference>
<proteinExistence type="predicted"/>
<feature type="coiled-coil region" evidence="1">
    <location>
        <begin position="53"/>
        <end position="80"/>
    </location>
</feature>
<organism evidence="2 3">
    <name type="scientific">Campylobacter majalis</name>
    <dbReference type="NCBI Taxonomy" id="2790656"/>
    <lineage>
        <taxon>Bacteria</taxon>
        <taxon>Pseudomonadati</taxon>
        <taxon>Campylobacterota</taxon>
        <taxon>Epsilonproteobacteria</taxon>
        <taxon>Campylobacterales</taxon>
        <taxon>Campylobacteraceae</taxon>
        <taxon>Campylobacter</taxon>
    </lineage>
</organism>
<protein>
    <submittedName>
        <fullName evidence="2">Uncharacterized protein</fullName>
    </submittedName>
</protein>
<reference evidence="2 3" key="1">
    <citation type="submission" date="2020-11" db="EMBL/GenBank/DDBJ databases">
        <authorList>
            <person name="Peeters C."/>
        </authorList>
    </citation>
    <scope>NUCLEOTIDE SEQUENCE [LARGE SCALE GENOMIC DNA]</scope>
    <source>
        <strain evidence="2 3">LMG 7974</strain>
    </source>
</reference>